<dbReference type="eggNOG" id="COG0781">
    <property type="taxonomic scope" value="Bacteria"/>
</dbReference>
<evidence type="ECO:0000256" key="6">
    <source>
        <dbReference type="HAMAP-Rule" id="MF_00073"/>
    </source>
</evidence>
<reference evidence="9" key="2">
    <citation type="submission" date="2011-02" db="EMBL/GenBank/DDBJ databases">
        <title>The complete genome of Syntrophobotulus glycolicus DSM 8271.</title>
        <authorList>
            <person name="Lucas S."/>
            <person name="Copeland A."/>
            <person name="Lapidus A."/>
            <person name="Bruce D."/>
            <person name="Goodwin L."/>
            <person name="Pitluck S."/>
            <person name="Kyrpides N."/>
            <person name="Mavromatis K."/>
            <person name="Pagani I."/>
            <person name="Ivanova N."/>
            <person name="Mikhailova N."/>
            <person name="Chertkov O."/>
            <person name="Held B."/>
            <person name="Detter J.C."/>
            <person name="Tapia R."/>
            <person name="Han C."/>
            <person name="Land M."/>
            <person name="Hauser L."/>
            <person name="Markowitz V."/>
            <person name="Cheng J.-F."/>
            <person name="Hugenholtz P."/>
            <person name="Woyke T."/>
            <person name="Wu D."/>
            <person name="Spring S."/>
            <person name="Schroeder M."/>
            <person name="Brambilla E."/>
            <person name="Klenk H.-P."/>
            <person name="Eisen J.A."/>
        </authorList>
    </citation>
    <scope>NUCLEOTIDE SEQUENCE [LARGE SCALE GENOMIC DNA]</scope>
    <source>
        <strain evidence="9">DSM 8271 / FlGlyR</strain>
    </source>
</reference>
<dbReference type="NCBIfam" id="TIGR01951">
    <property type="entry name" value="nusB"/>
    <property type="match status" value="1"/>
</dbReference>
<dbReference type="GO" id="GO:0005829">
    <property type="term" value="C:cytosol"/>
    <property type="evidence" value="ECO:0007669"/>
    <property type="project" value="TreeGrafter"/>
</dbReference>
<protein>
    <recommendedName>
        <fullName evidence="6">Transcription antitermination protein NusB</fullName>
    </recommendedName>
    <alternativeName>
        <fullName evidence="6">Antitermination factor NusB</fullName>
    </alternativeName>
</protein>
<dbReference type="InterPro" id="IPR035926">
    <property type="entry name" value="NusB-like_sf"/>
</dbReference>
<dbReference type="HAMAP" id="MF_00073">
    <property type="entry name" value="NusB"/>
    <property type="match status" value="1"/>
</dbReference>
<dbReference type="KEGG" id="sgy:Sgly_1905"/>
<dbReference type="Proteomes" id="UP000007488">
    <property type="component" value="Chromosome"/>
</dbReference>
<reference evidence="8 9" key="1">
    <citation type="journal article" date="2011" name="Stand. Genomic Sci.">
        <title>Complete genome sequence of Syntrophobotulus glycolicus type strain (FlGlyR).</title>
        <authorList>
            <person name="Han C."/>
            <person name="Mwirichia R."/>
            <person name="Chertkov O."/>
            <person name="Held B."/>
            <person name="Lapidus A."/>
            <person name="Nolan M."/>
            <person name="Lucas S."/>
            <person name="Hammon N."/>
            <person name="Deshpande S."/>
            <person name="Cheng J.F."/>
            <person name="Tapia R."/>
            <person name="Goodwin L."/>
            <person name="Pitluck S."/>
            <person name="Huntemann M."/>
            <person name="Liolios K."/>
            <person name="Ivanova N."/>
            <person name="Pagani I."/>
            <person name="Mavromatis K."/>
            <person name="Ovchinikova G."/>
            <person name="Pati A."/>
            <person name="Chen A."/>
            <person name="Palaniappan K."/>
            <person name="Land M."/>
            <person name="Hauser L."/>
            <person name="Brambilla E.M."/>
            <person name="Rohde M."/>
            <person name="Spring S."/>
            <person name="Sikorski J."/>
            <person name="Goker M."/>
            <person name="Woyke T."/>
            <person name="Bristow J."/>
            <person name="Eisen J.A."/>
            <person name="Markowitz V."/>
            <person name="Hugenholtz P."/>
            <person name="Kyrpides N.C."/>
            <person name="Klenk H.P."/>
            <person name="Detter J.C."/>
        </authorList>
    </citation>
    <scope>NUCLEOTIDE SEQUENCE [LARGE SCALE GENOMIC DNA]</scope>
    <source>
        <strain evidence="9">DSM 8271 / FlGlyR</strain>
    </source>
</reference>
<dbReference type="Gene3D" id="1.10.940.10">
    <property type="entry name" value="NusB-like"/>
    <property type="match status" value="1"/>
</dbReference>
<evidence type="ECO:0000256" key="1">
    <source>
        <dbReference type="ARBA" id="ARBA00005952"/>
    </source>
</evidence>
<gene>
    <name evidence="6" type="primary">nusB</name>
    <name evidence="8" type="ordered locus">Sgly_1905</name>
</gene>
<dbReference type="HOGENOM" id="CLU_087843_3_3_9"/>
<dbReference type="GO" id="GO:0006353">
    <property type="term" value="P:DNA-templated transcription termination"/>
    <property type="evidence" value="ECO:0007669"/>
    <property type="project" value="UniProtKB-UniRule"/>
</dbReference>
<keyword evidence="2 6" id="KW-0889">Transcription antitermination</keyword>
<dbReference type="RefSeq" id="WP_013625069.1">
    <property type="nucleotide sequence ID" value="NC_015172.1"/>
</dbReference>
<dbReference type="PANTHER" id="PTHR11078:SF3">
    <property type="entry name" value="ANTITERMINATION NUSB DOMAIN-CONTAINING PROTEIN"/>
    <property type="match status" value="1"/>
</dbReference>
<evidence type="ECO:0000259" key="7">
    <source>
        <dbReference type="Pfam" id="PF01029"/>
    </source>
</evidence>
<dbReference type="PANTHER" id="PTHR11078">
    <property type="entry name" value="N UTILIZATION SUBSTANCE PROTEIN B-RELATED"/>
    <property type="match status" value="1"/>
</dbReference>
<comment type="function">
    <text evidence="6">Involved in transcription antitermination. Required for transcription of ribosomal RNA (rRNA) genes. Binds specifically to the boxA antiterminator sequence of the ribosomal RNA (rrn) operons.</text>
</comment>
<feature type="domain" description="NusB/RsmB/TIM44" evidence="7">
    <location>
        <begin position="6"/>
        <end position="131"/>
    </location>
</feature>
<keyword evidence="9" id="KW-1185">Reference proteome</keyword>
<dbReference type="Pfam" id="PF01029">
    <property type="entry name" value="NusB"/>
    <property type="match status" value="1"/>
</dbReference>
<evidence type="ECO:0000313" key="8">
    <source>
        <dbReference type="EMBL" id="ADY56201.1"/>
    </source>
</evidence>
<keyword evidence="5 6" id="KW-0804">Transcription</keyword>
<proteinExistence type="inferred from homology"/>
<evidence type="ECO:0000256" key="3">
    <source>
        <dbReference type="ARBA" id="ARBA00022884"/>
    </source>
</evidence>
<dbReference type="STRING" id="645991.Sgly_1905"/>
<evidence type="ECO:0000256" key="4">
    <source>
        <dbReference type="ARBA" id="ARBA00023015"/>
    </source>
</evidence>
<dbReference type="OrthoDB" id="9811381at2"/>
<dbReference type="SUPFAM" id="SSF48013">
    <property type="entry name" value="NusB-like"/>
    <property type="match status" value="1"/>
</dbReference>
<dbReference type="AlphaFoldDB" id="F0T0R2"/>
<evidence type="ECO:0000256" key="5">
    <source>
        <dbReference type="ARBA" id="ARBA00023163"/>
    </source>
</evidence>
<name>F0T0R2_SYNGF</name>
<sequence length="146" mass="17005">MSRRLARETALKVLYQIDMTGEISEMDKNIEYWAGEFNLPEKHQPFTKQLIEGTLSKKEEIDHMIGQNAHEWALDRMSVVDRNLMRLASYEMLYLRNTPQRVSLNEAIELAKKFGGDDSAKFINGILDNLMTQEEKEWIKQGKKKG</sequence>
<accession>F0T0R2</accession>
<evidence type="ECO:0000256" key="2">
    <source>
        <dbReference type="ARBA" id="ARBA00022814"/>
    </source>
</evidence>
<dbReference type="GO" id="GO:0003723">
    <property type="term" value="F:RNA binding"/>
    <property type="evidence" value="ECO:0007669"/>
    <property type="project" value="UniProtKB-UniRule"/>
</dbReference>
<keyword evidence="4 6" id="KW-0805">Transcription regulation</keyword>
<comment type="similarity">
    <text evidence="1 6">Belongs to the NusB family.</text>
</comment>
<keyword evidence="3 6" id="KW-0694">RNA-binding</keyword>
<dbReference type="InterPro" id="IPR011605">
    <property type="entry name" value="NusB_fam"/>
</dbReference>
<dbReference type="GO" id="GO:0031564">
    <property type="term" value="P:transcription antitermination"/>
    <property type="evidence" value="ECO:0007669"/>
    <property type="project" value="UniProtKB-KW"/>
</dbReference>
<organism evidence="8 9">
    <name type="scientific">Syntrophobotulus glycolicus (strain DSM 8271 / FlGlyR)</name>
    <dbReference type="NCBI Taxonomy" id="645991"/>
    <lineage>
        <taxon>Bacteria</taxon>
        <taxon>Bacillati</taxon>
        <taxon>Bacillota</taxon>
        <taxon>Clostridia</taxon>
        <taxon>Eubacteriales</taxon>
        <taxon>Desulfitobacteriaceae</taxon>
        <taxon>Syntrophobotulus</taxon>
    </lineage>
</organism>
<dbReference type="InterPro" id="IPR006027">
    <property type="entry name" value="NusB_RsmB_TIM44"/>
</dbReference>
<evidence type="ECO:0000313" key="9">
    <source>
        <dbReference type="Proteomes" id="UP000007488"/>
    </source>
</evidence>
<dbReference type="EMBL" id="CP002547">
    <property type="protein sequence ID" value="ADY56201.1"/>
    <property type="molecule type" value="Genomic_DNA"/>
</dbReference>